<dbReference type="Gene3D" id="1.20.1540.10">
    <property type="entry name" value="Rhomboid-like"/>
    <property type="match status" value="1"/>
</dbReference>
<reference evidence="7 8" key="1">
    <citation type="journal article" date="2020" name="Harmful Algae">
        <title>Molecular and morphological characterization of a novel dihydroanatoxin-a producing Microcoleus species (cyanobacteria) from the Russian River, California, USA.</title>
        <authorList>
            <person name="Conklin K.Y."/>
            <person name="Stancheva R."/>
            <person name="Otten T.G."/>
            <person name="Fadness R."/>
            <person name="Boyer G.L."/>
            <person name="Read B."/>
            <person name="Zhang X."/>
            <person name="Sheath R.G."/>
        </authorList>
    </citation>
    <scope>NUCLEOTIDE SEQUENCE [LARGE SCALE GENOMIC DNA]</scope>
    <source>
        <strain evidence="7 8">PTRS2</strain>
    </source>
</reference>
<dbReference type="PANTHER" id="PTHR43731:SF9">
    <property type="entry name" value="SLR1461 PROTEIN"/>
    <property type="match status" value="1"/>
</dbReference>
<organism evidence="7 8">
    <name type="scientific">Microcoleus anatoxicus PTRS2</name>
    <dbReference type="NCBI Taxonomy" id="2705321"/>
    <lineage>
        <taxon>Bacteria</taxon>
        <taxon>Bacillati</taxon>
        <taxon>Cyanobacteriota</taxon>
        <taxon>Cyanophyceae</taxon>
        <taxon>Oscillatoriophycideae</taxon>
        <taxon>Oscillatoriales</taxon>
        <taxon>Microcoleaceae</taxon>
        <taxon>Microcoleus</taxon>
        <taxon>Microcoleus anatoxicus</taxon>
    </lineage>
</organism>
<evidence type="ECO:0000256" key="4">
    <source>
        <dbReference type="ARBA" id="ARBA00023136"/>
    </source>
</evidence>
<dbReference type="PROSITE" id="PS51257">
    <property type="entry name" value="PROKAR_LIPOPROTEIN"/>
    <property type="match status" value="1"/>
</dbReference>
<feature type="transmembrane region" description="Helical" evidence="5">
    <location>
        <begin position="58"/>
        <end position="86"/>
    </location>
</feature>
<dbReference type="InterPro" id="IPR050925">
    <property type="entry name" value="Rhomboid_protease_S54"/>
</dbReference>
<dbReference type="EMBL" id="JBBLXS010000264">
    <property type="protein sequence ID" value="MEK0186831.1"/>
    <property type="molecule type" value="Genomic_DNA"/>
</dbReference>
<feature type="transmembrane region" description="Helical" evidence="5">
    <location>
        <begin position="145"/>
        <end position="163"/>
    </location>
</feature>
<feature type="transmembrane region" description="Helical" evidence="5">
    <location>
        <begin position="169"/>
        <end position="189"/>
    </location>
</feature>
<keyword evidence="4 5" id="KW-0472">Membrane</keyword>
<name>A0ABU8YRH8_9CYAN</name>
<evidence type="ECO:0000256" key="2">
    <source>
        <dbReference type="ARBA" id="ARBA00022692"/>
    </source>
</evidence>
<feature type="transmembrane region" description="Helical" evidence="5">
    <location>
        <begin position="93"/>
        <end position="111"/>
    </location>
</feature>
<comment type="subcellular location">
    <subcellularLocation>
        <location evidence="1">Membrane</location>
        <topology evidence="1">Multi-pass membrane protein</topology>
    </subcellularLocation>
</comment>
<keyword evidence="7" id="KW-0645">Protease</keyword>
<dbReference type="EC" id="3.4.21.105" evidence="7"/>
<dbReference type="GO" id="GO:0006508">
    <property type="term" value="P:proteolysis"/>
    <property type="evidence" value="ECO:0007669"/>
    <property type="project" value="UniProtKB-KW"/>
</dbReference>
<dbReference type="InterPro" id="IPR035952">
    <property type="entry name" value="Rhomboid-like_sf"/>
</dbReference>
<keyword evidence="2 5" id="KW-0812">Transmembrane</keyword>
<evidence type="ECO:0000256" key="5">
    <source>
        <dbReference type="SAM" id="Phobius"/>
    </source>
</evidence>
<dbReference type="PANTHER" id="PTHR43731">
    <property type="entry name" value="RHOMBOID PROTEASE"/>
    <property type="match status" value="1"/>
</dbReference>
<dbReference type="InterPro" id="IPR022764">
    <property type="entry name" value="Peptidase_S54_rhomboid_dom"/>
</dbReference>
<dbReference type="Proteomes" id="UP001384579">
    <property type="component" value="Unassembled WGS sequence"/>
</dbReference>
<dbReference type="RefSeq" id="WP_340519656.1">
    <property type="nucleotide sequence ID" value="NZ_JBBLXS010000264.1"/>
</dbReference>
<comment type="caution">
    <text evidence="7">The sequence shown here is derived from an EMBL/GenBank/DDBJ whole genome shotgun (WGS) entry which is preliminary data.</text>
</comment>
<dbReference type="SUPFAM" id="SSF144091">
    <property type="entry name" value="Rhomboid-like"/>
    <property type="match status" value="1"/>
</dbReference>
<feature type="transmembrane region" description="Helical" evidence="5">
    <location>
        <begin position="17"/>
        <end position="38"/>
    </location>
</feature>
<proteinExistence type="predicted"/>
<keyword evidence="3 5" id="KW-1133">Transmembrane helix</keyword>
<sequence>MSNPNTKTITRELQSHVAILGGCVALFWMIEIVDVFVFRGALNSYGVRPRNLDGLQGILLMPFLHGSFAHLAANTVPFVTLGWLIMLREVSDFFVVSGVTMLVSGLGVWLTGAPNSVHIGASGLIFGYFGFLLLRGYFERSFTSILLSLIVGFFYGSLIWGVLPSQPGVSWQAHFFGFVGGVLTAQLLGRQKPQIKN</sequence>
<gene>
    <name evidence="7" type="ORF">WMG39_18535</name>
</gene>
<evidence type="ECO:0000259" key="6">
    <source>
        <dbReference type="Pfam" id="PF01694"/>
    </source>
</evidence>
<evidence type="ECO:0000313" key="8">
    <source>
        <dbReference type="Proteomes" id="UP001384579"/>
    </source>
</evidence>
<dbReference type="GO" id="GO:0008233">
    <property type="term" value="F:peptidase activity"/>
    <property type="evidence" value="ECO:0007669"/>
    <property type="project" value="UniProtKB-KW"/>
</dbReference>
<evidence type="ECO:0000313" key="7">
    <source>
        <dbReference type="EMBL" id="MEK0186831.1"/>
    </source>
</evidence>
<dbReference type="Pfam" id="PF01694">
    <property type="entry name" value="Rhomboid"/>
    <property type="match status" value="1"/>
</dbReference>
<keyword evidence="7" id="KW-0378">Hydrolase</keyword>
<protein>
    <submittedName>
        <fullName evidence="7">Rhomboid family intramembrane serine protease</fullName>
        <ecNumber evidence="7">3.4.21.105</ecNumber>
    </submittedName>
</protein>
<evidence type="ECO:0000256" key="1">
    <source>
        <dbReference type="ARBA" id="ARBA00004141"/>
    </source>
</evidence>
<accession>A0ABU8YRH8</accession>
<feature type="transmembrane region" description="Helical" evidence="5">
    <location>
        <begin position="117"/>
        <end position="138"/>
    </location>
</feature>
<feature type="domain" description="Peptidase S54 rhomboid" evidence="6">
    <location>
        <begin position="58"/>
        <end position="190"/>
    </location>
</feature>
<keyword evidence="8" id="KW-1185">Reference proteome</keyword>
<evidence type="ECO:0000256" key="3">
    <source>
        <dbReference type="ARBA" id="ARBA00022989"/>
    </source>
</evidence>